<protein>
    <submittedName>
        <fullName evidence="2">Uncharacterized protein</fullName>
    </submittedName>
</protein>
<evidence type="ECO:0000313" key="3">
    <source>
        <dbReference type="Proteomes" id="UP000076532"/>
    </source>
</evidence>
<dbReference type="EMBL" id="KV417834">
    <property type="protein sequence ID" value="KZP05516.1"/>
    <property type="molecule type" value="Genomic_DNA"/>
</dbReference>
<keyword evidence="1" id="KW-0812">Transmembrane</keyword>
<feature type="transmembrane region" description="Helical" evidence="1">
    <location>
        <begin position="286"/>
        <end position="307"/>
    </location>
</feature>
<dbReference type="AlphaFoldDB" id="A0A167VYX3"/>
<feature type="transmembrane region" description="Helical" evidence="1">
    <location>
        <begin position="108"/>
        <end position="125"/>
    </location>
</feature>
<keyword evidence="1" id="KW-0472">Membrane</keyword>
<name>A0A167VYX3_9AGAM</name>
<sequence length="341" mass="38092">MRRCLRACVSRVFWKPTGGGRLAEASRLNLLAGRSTVDVVSWMGGAGSRTRCACGRSFMVCCYLRIKTLTNELQPATTTISPSFECSSHSSYPLSRPQRTNHFSYRHAYIHFSLSYLLTYFLLSFKRIQHRPTRNTNAGSSELHSSARVHATPAAALTNPTLTQRHQAHPYLALTAFWPFPRLHAWPSDLTPTSLGVCTRQGQRCSYLASMTVHHPHPCVHQRRSSQVPTRAPQTPAHCTTACAPSSTGERELQYYGHIRVVQPQHPHTFGTLSASRFRPCSMCRAVVNTVSSCLLFILYIIISAPISYHCLVCTSCVYYSSGFIVLSALPCVFKYVLPHK</sequence>
<reference evidence="2 3" key="1">
    <citation type="journal article" date="2016" name="Mol. Biol. Evol.">
        <title>Comparative Genomics of Early-Diverging Mushroom-Forming Fungi Provides Insights into the Origins of Lignocellulose Decay Capabilities.</title>
        <authorList>
            <person name="Nagy L.G."/>
            <person name="Riley R."/>
            <person name="Tritt A."/>
            <person name="Adam C."/>
            <person name="Daum C."/>
            <person name="Floudas D."/>
            <person name="Sun H."/>
            <person name="Yadav J.S."/>
            <person name="Pangilinan J."/>
            <person name="Larsson K.H."/>
            <person name="Matsuura K."/>
            <person name="Barry K."/>
            <person name="Labutti K."/>
            <person name="Kuo R."/>
            <person name="Ohm R.A."/>
            <person name="Bhattacharya S.S."/>
            <person name="Shirouzu T."/>
            <person name="Yoshinaga Y."/>
            <person name="Martin F.M."/>
            <person name="Grigoriev I.V."/>
            <person name="Hibbett D.S."/>
        </authorList>
    </citation>
    <scope>NUCLEOTIDE SEQUENCE [LARGE SCALE GENOMIC DNA]</scope>
    <source>
        <strain evidence="2 3">CBS 109695</strain>
    </source>
</reference>
<gene>
    <name evidence="2" type="ORF">FIBSPDRAFT_349864</name>
</gene>
<feature type="transmembrane region" description="Helical" evidence="1">
    <location>
        <begin position="319"/>
        <end position="338"/>
    </location>
</feature>
<keyword evidence="1" id="KW-1133">Transmembrane helix</keyword>
<evidence type="ECO:0000313" key="2">
    <source>
        <dbReference type="EMBL" id="KZP05516.1"/>
    </source>
</evidence>
<accession>A0A167VYX3</accession>
<proteinExistence type="predicted"/>
<keyword evidence="3" id="KW-1185">Reference proteome</keyword>
<dbReference type="Proteomes" id="UP000076532">
    <property type="component" value="Unassembled WGS sequence"/>
</dbReference>
<organism evidence="2 3">
    <name type="scientific">Athelia psychrophila</name>
    <dbReference type="NCBI Taxonomy" id="1759441"/>
    <lineage>
        <taxon>Eukaryota</taxon>
        <taxon>Fungi</taxon>
        <taxon>Dikarya</taxon>
        <taxon>Basidiomycota</taxon>
        <taxon>Agaricomycotina</taxon>
        <taxon>Agaricomycetes</taxon>
        <taxon>Agaricomycetidae</taxon>
        <taxon>Atheliales</taxon>
        <taxon>Atheliaceae</taxon>
        <taxon>Athelia</taxon>
    </lineage>
</organism>
<evidence type="ECO:0000256" key="1">
    <source>
        <dbReference type="SAM" id="Phobius"/>
    </source>
</evidence>